<reference evidence="1 3" key="1">
    <citation type="journal article" date="2011" name="Nature">
        <title>The Medicago genome provides insight into the evolution of rhizobial symbioses.</title>
        <authorList>
            <person name="Young N.D."/>
            <person name="Debelle F."/>
            <person name="Oldroyd G.E."/>
            <person name="Geurts R."/>
            <person name="Cannon S.B."/>
            <person name="Udvardi M.K."/>
            <person name="Benedito V.A."/>
            <person name="Mayer K.F."/>
            <person name="Gouzy J."/>
            <person name="Schoof H."/>
            <person name="Van de Peer Y."/>
            <person name="Proost S."/>
            <person name="Cook D.R."/>
            <person name="Meyers B.C."/>
            <person name="Spannagl M."/>
            <person name="Cheung F."/>
            <person name="De Mita S."/>
            <person name="Krishnakumar V."/>
            <person name="Gundlach H."/>
            <person name="Zhou S."/>
            <person name="Mudge J."/>
            <person name="Bharti A.K."/>
            <person name="Murray J.D."/>
            <person name="Naoumkina M.A."/>
            <person name="Rosen B."/>
            <person name="Silverstein K.A."/>
            <person name="Tang H."/>
            <person name="Rombauts S."/>
            <person name="Zhao P.X."/>
            <person name="Zhou P."/>
            <person name="Barbe V."/>
            <person name="Bardou P."/>
            <person name="Bechner M."/>
            <person name="Bellec A."/>
            <person name="Berger A."/>
            <person name="Berges H."/>
            <person name="Bidwell S."/>
            <person name="Bisseling T."/>
            <person name="Choisne N."/>
            <person name="Couloux A."/>
            <person name="Denny R."/>
            <person name="Deshpande S."/>
            <person name="Dai X."/>
            <person name="Doyle J.J."/>
            <person name="Dudez A.M."/>
            <person name="Farmer A.D."/>
            <person name="Fouteau S."/>
            <person name="Franken C."/>
            <person name="Gibelin C."/>
            <person name="Gish J."/>
            <person name="Goldstein S."/>
            <person name="Gonzalez A.J."/>
            <person name="Green P.J."/>
            <person name="Hallab A."/>
            <person name="Hartog M."/>
            <person name="Hua A."/>
            <person name="Humphray S.J."/>
            <person name="Jeong D.H."/>
            <person name="Jing Y."/>
            <person name="Jocker A."/>
            <person name="Kenton S.M."/>
            <person name="Kim D.J."/>
            <person name="Klee K."/>
            <person name="Lai H."/>
            <person name="Lang C."/>
            <person name="Lin S."/>
            <person name="Macmil S.L."/>
            <person name="Magdelenat G."/>
            <person name="Matthews L."/>
            <person name="McCorrison J."/>
            <person name="Monaghan E.L."/>
            <person name="Mun J.H."/>
            <person name="Najar F.Z."/>
            <person name="Nicholson C."/>
            <person name="Noirot C."/>
            <person name="O'Bleness M."/>
            <person name="Paule C.R."/>
            <person name="Poulain J."/>
            <person name="Prion F."/>
            <person name="Qin B."/>
            <person name="Qu C."/>
            <person name="Retzel E.F."/>
            <person name="Riddle C."/>
            <person name="Sallet E."/>
            <person name="Samain S."/>
            <person name="Samson N."/>
            <person name="Sanders I."/>
            <person name="Saurat O."/>
            <person name="Scarpelli C."/>
            <person name="Schiex T."/>
            <person name="Segurens B."/>
            <person name="Severin A.J."/>
            <person name="Sherrier D.J."/>
            <person name="Shi R."/>
            <person name="Sims S."/>
            <person name="Singer S.R."/>
            <person name="Sinharoy S."/>
            <person name="Sterck L."/>
            <person name="Viollet A."/>
            <person name="Wang B.B."/>
            <person name="Wang K."/>
            <person name="Wang M."/>
            <person name="Wang X."/>
            <person name="Warfsmann J."/>
            <person name="Weissenbach J."/>
            <person name="White D.D."/>
            <person name="White J.D."/>
            <person name="Wiley G.B."/>
            <person name="Wincker P."/>
            <person name="Xing Y."/>
            <person name="Yang L."/>
            <person name="Yao Z."/>
            <person name="Ying F."/>
            <person name="Zhai J."/>
            <person name="Zhou L."/>
            <person name="Zuber A."/>
            <person name="Denarie J."/>
            <person name="Dixon R.A."/>
            <person name="May G.D."/>
            <person name="Schwartz D.C."/>
            <person name="Rogers J."/>
            <person name="Quetier F."/>
            <person name="Town C.D."/>
            <person name="Roe B.A."/>
        </authorList>
    </citation>
    <scope>NUCLEOTIDE SEQUENCE [LARGE SCALE GENOMIC DNA]</scope>
    <source>
        <strain evidence="1">A17</strain>
        <strain evidence="2 3">cv. Jemalong A17</strain>
    </source>
</reference>
<evidence type="ECO:0000313" key="2">
    <source>
        <dbReference type="EnsemblPlants" id="AES66024"/>
    </source>
</evidence>
<reference evidence="2" key="3">
    <citation type="submission" date="2015-04" db="UniProtKB">
        <authorList>
            <consortium name="EnsemblPlants"/>
        </authorList>
    </citation>
    <scope>IDENTIFICATION</scope>
    <source>
        <strain evidence="2">cv. Jemalong A17</strain>
    </source>
</reference>
<name>G7IIZ8_MEDTR</name>
<gene>
    <name evidence="1" type="ordered locus">MTR_2g060680</name>
</gene>
<evidence type="ECO:0000313" key="1">
    <source>
        <dbReference type="EMBL" id="AES66024.1"/>
    </source>
</evidence>
<dbReference type="HOGENOM" id="CLU_2577426_0_0_1"/>
<dbReference type="Proteomes" id="UP000002051">
    <property type="component" value="Chromosome 2"/>
</dbReference>
<accession>G7IIZ8</accession>
<dbReference type="AlphaFoldDB" id="G7IIZ8"/>
<dbReference type="PaxDb" id="3880-AES66024"/>
<dbReference type="STRING" id="3880.G7IIZ8"/>
<sequence>MWNLDRDWYSPKHLLIPPTLYDFPGDRFIPNRSLMDLDQATSFELTKLLDFPVVRFGKNLHRVRNREVECVLPEIVGIWLL</sequence>
<organism evidence="1 3">
    <name type="scientific">Medicago truncatula</name>
    <name type="common">Barrel medic</name>
    <name type="synonym">Medicago tribuloides</name>
    <dbReference type="NCBI Taxonomy" id="3880"/>
    <lineage>
        <taxon>Eukaryota</taxon>
        <taxon>Viridiplantae</taxon>
        <taxon>Streptophyta</taxon>
        <taxon>Embryophyta</taxon>
        <taxon>Tracheophyta</taxon>
        <taxon>Spermatophyta</taxon>
        <taxon>Magnoliopsida</taxon>
        <taxon>eudicotyledons</taxon>
        <taxon>Gunneridae</taxon>
        <taxon>Pentapetalae</taxon>
        <taxon>rosids</taxon>
        <taxon>fabids</taxon>
        <taxon>Fabales</taxon>
        <taxon>Fabaceae</taxon>
        <taxon>Papilionoideae</taxon>
        <taxon>50 kb inversion clade</taxon>
        <taxon>NPAAA clade</taxon>
        <taxon>Hologalegina</taxon>
        <taxon>IRL clade</taxon>
        <taxon>Trifolieae</taxon>
        <taxon>Medicago</taxon>
    </lineage>
</organism>
<dbReference type="EMBL" id="CM001218">
    <property type="protein sequence ID" value="AES66024.1"/>
    <property type="molecule type" value="Genomic_DNA"/>
</dbReference>
<evidence type="ECO:0000313" key="3">
    <source>
        <dbReference type="Proteomes" id="UP000002051"/>
    </source>
</evidence>
<keyword evidence="3" id="KW-1185">Reference proteome</keyword>
<protein>
    <submittedName>
        <fullName evidence="1 2">Uncharacterized protein</fullName>
    </submittedName>
</protein>
<dbReference type="EnsemblPlants" id="AES66024">
    <property type="protein sequence ID" value="AES66024"/>
    <property type="gene ID" value="MTR_2g060680"/>
</dbReference>
<proteinExistence type="predicted"/>
<reference evidence="1 3" key="2">
    <citation type="journal article" date="2014" name="BMC Genomics">
        <title>An improved genome release (version Mt4.0) for the model legume Medicago truncatula.</title>
        <authorList>
            <person name="Tang H."/>
            <person name="Krishnakumar V."/>
            <person name="Bidwell S."/>
            <person name="Rosen B."/>
            <person name="Chan A."/>
            <person name="Zhou S."/>
            <person name="Gentzbittel L."/>
            <person name="Childs K.L."/>
            <person name="Yandell M."/>
            <person name="Gundlach H."/>
            <person name="Mayer K.F."/>
            <person name="Schwartz D.C."/>
            <person name="Town C.D."/>
        </authorList>
    </citation>
    <scope>GENOME REANNOTATION</scope>
    <source>
        <strain evidence="2 3">cv. Jemalong A17</strain>
    </source>
</reference>